<dbReference type="Proteomes" id="UP000504618">
    <property type="component" value="Unplaced"/>
</dbReference>
<feature type="compositionally biased region" description="Basic residues" evidence="1">
    <location>
        <begin position="1"/>
        <end position="21"/>
    </location>
</feature>
<feature type="compositionally biased region" description="Polar residues" evidence="1">
    <location>
        <begin position="103"/>
        <end position="116"/>
    </location>
</feature>
<gene>
    <name evidence="3" type="primary">LOC112460962</name>
</gene>
<proteinExistence type="predicted"/>
<feature type="region of interest" description="Disordered" evidence="1">
    <location>
        <begin position="149"/>
        <end position="290"/>
    </location>
</feature>
<feature type="region of interest" description="Disordered" evidence="1">
    <location>
        <begin position="1"/>
        <end position="116"/>
    </location>
</feature>
<feature type="compositionally biased region" description="Basic and acidic residues" evidence="1">
    <location>
        <begin position="41"/>
        <end position="69"/>
    </location>
</feature>
<feature type="compositionally biased region" description="Basic and acidic residues" evidence="1">
    <location>
        <begin position="165"/>
        <end position="180"/>
    </location>
</feature>
<dbReference type="AlphaFoldDB" id="A0A6J1QH87"/>
<feature type="compositionally biased region" description="Basic and acidic residues" evidence="1">
    <location>
        <begin position="250"/>
        <end position="269"/>
    </location>
</feature>
<organism evidence="2 3">
    <name type="scientific">Temnothorax curvispinosus</name>
    <dbReference type="NCBI Taxonomy" id="300111"/>
    <lineage>
        <taxon>Eukaryota</taxon>
        <taxon>Metazoa</taxon>
        <taxon>Ecdysozoa</taxon>
        <taxon>Arthropoda</taxon>
        <taxon>Hexapoda</taxon>
        <taxon>Insecta</taxon>
        <taxon>Pterygota</taxon>
        <taxon>Neoptera</taxon>
        <taxon>Endopterygota</taxon>
        <taxon>Hymenoptera</taxon>
        <taxon>Apocrita</taxon>
        <taxon>Aculeata</taxon>
        <taxon>Formicoidea</taxon>
        <taxon>Formicidae</taxon>
        <taxon>Myrmicinae</taxon>
        <taxon>Temnothorax</taxon>
    </lineage>
</organism>
<dbReference type="GeneID" id="112460962"/>
<dbReference type="RefSeq" id="XP_024881702.1">
    <property type="nucleotide sequence ID" value="XM_025025934.1"/>
</dbReference>
<feature type="compositionally biased region" description="Basic and acidic residues" evidence="1">
    <location>
        <begin position="219"/>
        <end position="233"/>
    </location>
</feature>
<reference evidence="3" key="1">
    <citation type="submission" date="2025-08" db="UniProtKB">
        <authorList>
            <consortium name="RefSeq"/>
        </authorList>
    </citation>
    <scope>IDENTIFICATION</scope>
    <source>
        <tissue evidence="3">Whole body</tissue>
    </source>
</reference>
<feature type="compositionally biased region" description="Polar residues" evidence="1">
    <location>
        <begin position="270"/>
        <end position="279"/>
    </location>
</feature>
<evidence type="ECO:0000313" key="3">
    <source>
        <dbReference type="RefSeq" id="XP_024881702.1"/>
    </source>
</evidence>
<evidence type="ECO:0000313" key="2">
    <source>
        <dbReference type="Proteomes" id="UP000504618"/>
    </source>
</evidence>
<sequence length="290" mass="31817">MKSAKKSAKKSPKKSPKKSAKKSVPSSEPRPSTSGGFMDSSAEHRSQEQPDLRKQAFEQHLKTIKETVKRTVKSAVETRISSPPGPSPEQTTKNPSGPVDKPNLTTSTTYGMDSSANLPVNWLDVLKDLQKINKSVIEAVIEAVIEVMESANSPSVPSPQPDPSTLREYDRDSSERRSGKQPDSQVLSSEQTTKDSGDDVDAVLQNIATPKEPFDLDEIDMKFLEETSRRDSTIHSPSVPSSEPGPATAERYDINPSERENDDKTRSGEQPDSQVLSSEQTRKRKGAVDE</sequence>
<accession>A0A6J1QH87</accession>
<protein>
    <submittedName>
        <fullName evidence="3">Probable histone-lysine N-methyltransferase CG1716</fullName>
    </submittedName>
</protein>
<name>A0A6J1QH87_9HYME</name>
<feature type="compositionally biased region" description="Polar residues" evidence="1">
    <location>
        <begin position="181"/>
        <end position="191"/>
    </location>
</feature>
<keyword evidence="2" id="KW-1185">Reference proteome</keyword>
<evidence type="ECO:0000256" key="1">
    <source>
        <dbReference type="SAM" id="MobiDB-lite"/>
    </source>
</evidence>